<name>A0ABR3VNS3_9PEZI</name>
<organism evidence="2 3">
    <name type="scientific">Phialemonium thermophilum</name>
    <dbReference type="NCBI Taxonomy" id="223376"/>
    <lineage>
        <taxon>Eukaryota</taxon>
        <taxon>Fungi</taxon>
        <taxon>Dikarya</taxon>
        <taxon>Ascomycota</taxon>
        <taxon>Pezizomycotina</taxon>
        <taxon>Sordariomycetes</taxon>
        <taxon>Sordariomycetidae</taxon>
        <taxon>Cephalothecales</taxon>
        <taxon>Cephalothecaceae</taxon>
        <taxon>Phialemonium</taxon>
    </lineage>
</organism>
<dbReference type="Proteomes" id="UP001586593">
    <property type="component" value="Unassembled WGS sequence"/>
</dbReference>
<feature type="compositionally biased region" description="Pro residues" evidence="1">
    <location>
        <begin position="78"/>
        <end position="88"/>
    </location>
</feature>
<protein>
    <submittedName>
        <fullName evidence="2">Uncharacterized protein</fullName>
    </submittedName>
</protein>
<feature type="region of interest" description="Disordered" evidence="1">
    <location>
        <begin position="71"/>
        <end position="90"/>
    </location>
</feature>
<accession>A0ABR3VNS3</accession>
<dbReference type="EMBL" id="JAZHXJ010001828">
    <property type="protein sequence ID" value="KAL1843471.1"/>
    <property type="molecule type" value="Genomic_DNA"/>
</dbReference>
<comment type="caution">
    <text evidence="2">The sequence shown here is derived from an EMBL/GenBank/DDBJ whole genome shotgun (WGS) entry which is preliminary data.</text>
</comment>
<sequence length="286" mass="32427">MMFNQPAVQAPEDLAALFSRHMNLDPAQQQQQQQQQHPATSPPPTVPVQEEPKIVYISQHYNHSAHLAVAREQNTQPSPRPASEPPQPEHAAVEAVLRNHSVDPSGLSVSQLQLFKTVDEPQQLRLIELWRVCPPTNSNDNPTLAWTSTTVEQEETLARMRREQQLQQQGQVEMSLDGTPLTPVQAGDGRWIALRSSHYMEPYIASGYEEMARREYEDSVRRAYEESMHPPKDVYSHFGTAIGGPTYTPATDPVYKSTVAGEWMREAQMASQYGRFIQVREDEEML</sequence>
<reference evidence="2 3" key="1">
    <citation type="journal article" date="2024" name="Commun. Biol.">
        <title>Comparative genomic analysis of thermophilic fungi reveals convergent evolutionary adaptations and gene losses.</title>
        <authorList>
            <person name="Steindorff A.S."/>
            <person name="Aguilar-Pontes M.V."/>
            <person name="Robinson A.J."/>
            <person name="Andreopoulos B."/>
            <person name="LaButti K."/>
            <person name="Kuo A."/>
            <person name="Mondo S."/>
            <person name="Riley R."/>
            <person name="Otillar R."/>
            <person name="Haridas S."/>
            <person name="Lipzen A."/>
            <person name="Grimwood J."/>
            <person name="Schmutz J."/>
            <person name="Clum A."/>
            <person name="Reid I.D."/>
            <person name="Moisan M.C."/>
            <person name="Butler G."/>
            <person name="Nguyen T.T.M."/>
            <person name="Dewar K."/>
            <person name="Conant G."/>
            <person name="Drula E."/>
            <person name="Henrissat B."/>
            <person name="Hansel C."/>
            <person name="Singer S."/>
            <person name="Hutchinson M.I."/>
            <person name="de Vries R.P."/>
            <person name="Natvig D.O."/>
            <person name="Powell A.J."/>
            <person name="Tsang A."/>
            <person name="Grigoriev I.V."/>
        </authorList>
    </citation>
    <scope>NUCLEOTIDE SEQUENCE [LARGE SCALE GENOMIC DNA]</scope>
    <source>
        <strain evidence="2 3">ATCC 24622</strain>
    </source>
</reference>
<keyword evidence="3" id="KW-1185">Reference proteome</keyword>
<feature type="region of interest" description="Disordered" evidence="1">
    <location>
        <begin position="14"/>
        <end position="51"/>
    </location>
</feature>
<evidence type="ECO:0000313" key="3">
    <source>
        <dbReference type="Proteomes" id="UP001586593"/>
    </source>
</evidence>
<evidence type="ECO:0000256" key="1">
    <source>
        <dbReference type="SAM" id="MobiDB-lite"/>
    </source>
</evidence>
<gene>
    <name evidence="2" type="ORF">VTK73DRAFT_2836</name>
</gene>
<proteinExistence type="predicted"/>
<evidence type="ECO:0000313" key="2">
    <source>
        <dbReference type="EMBL" id="KAL1843471.1"/>
    </source>
</evidence>